<dbReference type="STRING" id="1806994.A0A507CBA0"/>
<feature type="compositionally biased region" description="Polar residues" evidence="11">
    <location>
        <begin position="25"/>
        <end position="39"/>
    </location>
</feature>
<dbReference type="PANTHER" id="PTHR24058:SF17">
    <property type="entry name" value="HOMEODOMAIN INTERACTING PROTEIN KINASE, ISOFORM D"/>
    <property type="match status" value="1"/>
</dbReference>
<feature type="region of interest" description="Disordered" evidence="11">
    <location>
        <begin position="1203"/>
        <end position="1258"/>
    </location>
</feature>
<dbReference type="FunFam" id="1.10.510.10:FF:000380">
    <property type="entry name" value="Serine/threonine-protein kinase ppk15"/>
    <property type="match status" value="1"/>
</dbReference>
<feature type="region of interest" description="Disordered" evidence="11">
    <location>
        <begin position="1044"/>
        <end position="1119"/>
    </location>
</feature>
<dbReference type="RefSeq" id="XP_031025453.1">
    <property type="nucleotide sequence ID" value="XM_031168462.1"/>
</dbReference>
<comment type="caution">
    <text evidence="13">The sequence shown here is derived from an EMBL/GenBank/DDBJ whole genome shotgun (WGS) entry which is preliminary data.</text>
</comment>
<feature type="region of interest" description="Disordered" evidence="11">
    <location>
        <begin position="727"/>
        <end position="751"/>
    </location>
</feature>
<evidence type="ECO:0000259" key="12">
    <source>
        <dbReference type="PROSITE" id="PS50011"/>
    </source>
</evidence>
<comment type="similarity">
    <text evidence="2">Belongs to the protein kinase superfamily. CMGC Ser/Thr protein kinase family. MNB/DYRK subfamily.</text>
</comment>
<dbReference type="InterPro" id="IPR008271">
    <property type="entry name" value="Ser/Thr_kinase_AS"/>
</dbReference>
<feature type="compositionally biased region" description="Low complexity" evidence="11">
    <location>
        <begin position="842"/>
        <end position="854"/>
    </location>
</feature>
<dbReference type="Pfam" id="PF00069">
    <property type="entry name" value="Pkinase"/>
    <property type="match status" value="1"/>
</dbReference>
<dbReference type="InterPro" id="IPR011009">
    <property type="entry name" value="Kinase-like_dom_sf"/>
</dbReference>
<feature type="compositionally biased region" description="Low complexity" evidence="11">
    <location>
        <begin position="1078"/>
        <end position="1109"/>
    </location>
</feature>
<name>A0A507CBA0_9FUNG</name>
<feature type="compositionally biased region" description="Low complexity" evidence="11">
    <location>
        <begin position="1000"/>
        <end position="1012"/>
    </location>
</feature>
<feature type="region of interest" description="Disordered" evidence="11">
    <location>
        <begin position="86"/>
        <end position="207"/>
    </location>
</feature>
<comment type="subcellular location">
    <subcellularLocation>
        <location evidence="1">Cytoplasm</location>
    </subcellularLocation>
</comment>
<evidence type="ECO:0000256" key="9">
    <source>
        <dbReference type="ARBA" id="ARBA00022840"/>
    </source>
</evidence>
<keyword evidence="7 10" id="KW-0547">Nucleotide-binding</keyword>
<reference evidence="13 14" key="1">
    <citation type="journal article" date="2019" name="Sci. Rep.">
        <title>Comparative genomics of chytrid fungi reveal insights into the obligate biotrophic and pathogenic lifestyle of Synchytrium endobioticum.</title>
        <authorList>
            <person name="van de Vossenberg B.T.L.H."/>
            <person name="Warris S."/>
            <person name="Nguyen H.D.T."/>
            <person name="van Gent-Pelzer M.P.E."/>
            <person name="Joly D.L."/>
            <person name="van de Geest H.C."/>
            <person name="Bonants P.J.M."/>
            <person name="Smith D.S."/>
            <person name="Levesque C.A."/>
            <person name="van der Lee T.A.J."/>
        </authorList>
    </citation>
    <scope>NUCLEOTIDE SEQUENCE [LARGE SCALE GENOMIC DNA]</scope>
    <source>
        <strain evidence="13 14">JEL517</strain>
    </source>
</reference>
<evidence type="ECO:0000256" key="1">
    <source>
        <dbReference type="ARBA" id="ARBA00004496"/>
    </source>
</evidence>
<dbReference type="GO" id="GO:0004674">
    <property type="term" value="F:protein serine/threonine kinase activity"/>
    <property type="evidence" value="ECO:0007669"/>
    <property type="project" value="UniProtKB-KW"/>
</dbReference>
<dbReference type="GeneID" id="42003759"/>
<dbReference type="PROSITE" id="PS00108">
    <property type="entry name" value="PROTEIN_KINASE_ST"/>
    <property type="match status" value="1"/>
</dbReference>
<evidence type="ECO:0000256" key="6">
    <source>
        <dbReference type="ARBA" id="ARBA00022679"/>
    </source>
</evidence>
<dbReference type="GO" id="GO:0004713">
    <property type="term" value="F:protein tyrosine kinase activity"/>
    <property type="evidence" value="ECO:0007669"/>
    <property type="project" value="TreeGrafter"/>
</dbReference>
<dbReference type="CDD" id="cd14212">
    <property type="entry name" value="PKc_YAK1"/>
    <property type="match status" value="1"/>
</dbReference>
<feature type="compositionally biased region" description="Pro residues" evidence="11">
    <location>
        <begin position="1143"/>
        <end position="1155"/>
    </location>
</feature>
<evidence type="ECO:0000256" key="5">
    <source>
        <dbReference type="ARBA" id="ARBA00022553"/>
    </source>
</evidence>
<feature type="compositionally biased region" description="Low complexity" evidence="11">
    <location>
        <begin position="1044"/>
        <end position="1056"/>
    </location>
</feature>
<evidence type="ECO:0000256" key="4">
    <source>
        <dbReference type="ARBA" id="ARBA00022527"/>
    </source>
</evidence>
<dbReference type="PANTHER" id="PTHR24058">
    <property type="entry name" value="DUAL SPECIFICITY PROTEIN KINASE"/>
    <property type="match status" value="1"/>
</dbReference>
<feature type="compositionally biased region" description="Polar residues" evidence="11">
    <location>
        <begin position="958"/>
        <end position="969"/>
    </location>
</feature>
<keyword evidence="3" id="KW-0963">Cytoplasm</keyword>
<keyword evidence="9 10" id="KW-0067">ATP-binding</keyword>
<evidence type="ECO:0000256" key="8">
    <source>
        <dbReference type="ARBA" id="ARBA00022777"/>
    </source>
</evidence>
<dbReference type="GO" id="GO:0005737">
    <property type="term" value="C:cytoplasm"/>
    <property type="evidence" value="ECO:0007669"/>
    <property type="project" value="UniProtKB-SubCell"/>
</dbReference>
<evidence type="ECO:0000313" key="14">
    <source>
        <dbReference type="Proteomes" id="UP000319731"/>
    </source>
</evidence>
<dbReference type="EMBL" id="QEAO01000011">
    <property type="protein sequence ID" value="TPX34815.1"/>
    <property type="molecule type" value="Genomic_DNA"/>
</dbReference>
<dbReference type="GO" id="GO:0005524">
    <property type="term" value="F:ATP binding"/>
    <property type="evidence" value="ECO:0007669"/>
    <property type="project" value="UniProtKB-UniRule"/>
</dbReference>
<feature type="region of interest" description="Disordered" evidence="11">
    <location>
        <begin position="886"/>
        <end position="933"/>
    </location>
</feature>
<keyword evidence="6" id="KW-0808">Transferase</keyword>
<keyword evidence="14" id="KW-1185">Reference proteome</keyword>
<evidence type="ECO:0000313" key="13">
    <source>
        <dbReference type="EMBL" id="TPX34815.1"/>
    </source>
</evidence>
<dbReference type="SMART" id="SM00220">
    <property type="entry name" value="S_TKc"/>
    <property type="match status" value="1"/>
</dbReference>
<feature type="compositionally biased region" description="Low complexity" evidence="11">
    <location>
        <begin position="161"/>
        <end position="198"/>
    </location>
</feature>
<dbReference type="PROSITE" id="PS00107">
    <property type="entry name" value="PROTEIN_KINASE_ATP"/>
    <property type="match status" value="1"/>
</dbReference>
<feature type="compositionally biased region" description="Low complexity" evidence="11">
    <location>
        <begin position="137"/>
        <end position="147"/>
    </location>
</feature>
<dbReference type="Proteomes" id="UP000319731">
    <property type="component" value="Unassembled WGS sequence"/>
</dbReference>
<accession>A0A507CBA0</accession>
<feature type="compositionally biased region" description="Low complexity" evidence="11">
    <location>
        <begin position="899"/>
        <end position="909"/>
    </location>
</feature>
<feature type="region of interest" description="Disordered" evidence="11">
    <location>
        <begin position="952"/>
        <end position="1032"/>
    </location>
</feature>
<evidence type="ECO:0000256" key="11">
    <source>
        <dbReference type="SAM" id="MobiDB-lite"/>
    </source>
</evidence>
<keyword evidence="8" id="KW-0418">Kinase</keyword>
<feature type="compositionally biased region" description="Polar residues" evidence="11">
    <location>
        <begin position="1169"/>
        <end position="1180"/>
    </location>
</feature>
<feature type="binding site" evidence="10">
    <location>
        <position position="412"/>
    </location>
    <ligand>
        <name>ATP</name>
        <dbReference type="ChEBI" id="CHEBI:30616"/>
    </ligand>
</feature>
<evidence type="ECO:0000256" key="10">
    <source>
        <dbReference type="PROSITE-ProRule" id="PRU10141"/>
    </source>
</evidence>
<dbReference type="InterPro" id="IPR000719">
    <property type="entry name" value="Prot_kinase_dom"/>
</dbReference>
<feature type="region of interest" description="Disordered" evidence="11">
    <location>
        <begin position="824"/>
        <end position="854"/>
    </location>
</feature>
<evidence type="ECO:0000256" key="2">
    <source>
        <dbReference type="ARBA" id="ARBA00008867"/>
    </source>
</evidence>
<dbReference type="AlphaFoldDB" id="A0A507CBA0"/>
<proteinExistence type="inferred from homology"/>
<evidence type="ECO:0000256" key="7">
    <source>
        <dbReference type="ARBA" id="ARBA00022741"/>
    </source>
</evidence>
<keyword evidence="4" id="KW-0723">Serine/threonine-protein kinase</keyword>
<gene>
    <name evidence="13" type="ORF">SmJEL517_g02534</name>
</gene>
<dbReference type="Gene3D" id="3.30.200.20">
    <property type="entry name" value="Phosphorylase Kinase, domain 1"/>
    <property type="match status" value="1"/>
</dbReference>
<organism evidence="13 14">
    <name type="scientific">Synchytrium microbalum</name>
    <dbReference type="NCBI Taxonomy" id="1806994"/>
    <lineage>
        <taxon>Eukaryota</taxon>
        <taxon>Fungi</taxon>
        <taxon>Fungi incertae sedis</taxon>
        <taxon>Chytridiomycota</taxon>
        <taxon>Chytridiomycota incertae sedis</taxon>
        <taxon>Chytridiomycetes</taxon>
        <taxon>Synchytriales</taxon>
        <taxon>Synchytriaceae</taxon>
        <taxon>Synchytrium</taxon>
    </lineage>
</organism>
<sequence length="1258" mass="135672">MDSIITIQDLDVEEKHRHSRHSILPLTTGSSSGLNNASSKPGFLEQGLGSTIIASALASSPDHHSMYSSSAGSNTAVLNIGSSPTILNSHAPPNKNSRNLGMGISTYGLQQPSLSSNSNSSTSAWQPSIQSYHKTHPPQIQLQHQQQLPPPPILPLSLINASPASSSSTSTASSSTSAHTQQQQNSSHSVSHISSSSSPMPNDSTIIPMPFGMVMPSSPTPKLTSMQHKLERKRVAFNQQLKEPVRPSSINTVAAAATSAGMASNGTGINTAASVVPPETTNENRSSKTTDVVIEQKGFAPYVIGKHHTRKDHRIPLTQMMTLQLVFLYTKCNPEFNYENEHNPRRVLTKPSKPVYNDGFDNEEYDYILYVNDTLGSAEGQKYQILDVLGQGTFGQVVKCQNLYTKELVAVKVIKNKPAYYNQSLVEVMILELLNAQYDPDDKHHLLRMKDTFNFRNHLCIVCEMLSVNLYELIKQNQFRGLSSNLVRIFVTQMLDALAVLNRAKIIHCDLKPENILLQNLDTPYIKIIDFGSACHENQTVYTYIQSRFYRSPEVLMGLPYTSSIDMWSIGCIAAELFLGLPLFPGSSEYNQLSRIVSMLGMPPTYMIERGKTAFNFCNKSMGPDGKMVYSLKTMEQYSLEQDCTEAPSKKYFVGTTLAEVISSYPVVKKGLSQKEIEKEMQNRLSFIDFLQGLLVLNPLERWSPQQAKMHPFITGEKFSGRFTPPMHAIPSSSSGPRPRATTINSASSQVPPELRGIVGLQQQGTSNLSKALKEKKPTVVTVDTDVGNRATTIAAELDKGRPPLSPEREDAVGSAALKVAQGKHEHYKQSSVVVQDDRPASGDALSGASSASDNVTTVKAVVEHDEFDLESGLDRRLQSIQVADTTTSDNKLAKGQLSVESSPIPSSSDAGVAPASRFPRDGVRKNQSEPTPAAMEELDAIQQSSAFSLRKIRSESEPSFSPSIQEPVTATTTTTTTSTKRHSYDSQANHPRHGATGERPSLPSRLPSAASNIWDPFEDVESGAPVTRRDSMSSSLASLFSGFSSRRGSASGAASKGVTPPRSGSFSLSSQQIVDIGSTNSSPRISNSNSSVTSPRVSSGVSQSDSYSTPPGVSPSAGLGIGLFSPGYAYPTESTPRYSSSTPPPPTLPPPPNGRFPLSPNMIAGAPLSNTQRYPSQGSLGREYGHVDSIASTQWASNRNLHAETGLIPGGFPGIGSPDVNSSTTGSTSNTSIDETGGSSGGGLLRRQPPKDGEYAA</sequence>
<keyword evidence="5" id="KW-0597">Phosphoprotein</keyword>
<feature type="compositionally biased region" description="Low complexity" evidence="11">
    <location>
        <begin position="1132"/>
        <end position="1142"/>
    </location>
</feature>
<feature type="region of interest" description="Disordered" evidence="11">
    <location>
        <begin position="16"/>
        <end position="40"/>
    </location>
</feature>
<dbReference type="GO" id="GO:0005634">
    <property type="term" value="C:nucleus"/>
    <property type="evidence" value="ECO:0007669"/>
    <property type="project" value="TreeGrafter"/>
</dbReference>
<feature type="compositionally biased region" description="Basic and acidic residues" evidence="11">
    <location>
        <begin position="919"/>
        <end position="928"/>
    </location>
</feature>
<dbReference type="FunFam" id="3.30.200.20:FF:000087">
    <property type="entry name" value="Dual specificity tyrosine-phosphorylation-regulated kinase 1A"/>
    <property type="match status" value="1"/>
</dbReference>
<feature type="compositionally biased region" description="Polar residues" evidence="11">
    <location>
        <begin position="731"/>
        <end position="751"/>
    </location>
</feature>
<feature type="compositionally biased region" description="Low complexity" evidence="11">
    <location>
        <begin position="970"/>
        <end position="979"/>
    </location>
</feature>
<dbReference type="InterPro" id="IPR050494">
    <property type="entry name" value="Ser_Thr_dual-spec_kinase"/>
</dbReference>
<dbReference type="Gene3D" id="1.10.510.10">
    <property type="entry name" value="Transferase(Phosphotransferase) domain 1"/>
    <property type="match status" value="1"/>
</dbReference>
<feature type="region of interest" description="Disordered" evidence="11">
    <location>
        <begin position="1131"/>
        <end position="1182"/>
    </location>
</feature>
<dbReference type="PROSITE" id="PS50011">
    <property type="entry name" value="PROTEIN_KINASE_DOM"/>
    <property type="match status" value="1"/>
</dbReference>
<evidence type="ECO:0000256" key="3">
    <source>
        <dbReference type="ARBA" id="ARBA00022490"/>
    </source>
</evidence>
<feature type="compositionally biased region" description="Low complexity" evidence="11">
    <location>
        <begin position="1222"/>
        <end position="1233"/>
    </location>
</feature>
<feature type="compositionally biased region" description="Polar residues" evidence="11">
    <location>
        <begin position="1063"/>
        <end position="1074"/>
    </location>
</feature>
<dbReference type="SUPFAM" id="SSF56112">
    <property type="entry name" value="Protein kinase-like (PK-like)"/>
    <property type="match status" value="1"/>
</dbReference>
<dbReference type="InterPro" id="IPR017441">
    <property type="entry name" value="Protein_kinase_ATP_BS"/>
</dbReference>
<feature type="domain" description="Protein kinase" evidence="12">
    <location>
        <begin position="383"/>
        <end position="714"/>
    </location>
</feature>
<feature type="compositionally biased region" description="Low complexity" evidence="11">
    <location>
        <begin position="113"/>
        <end position="123"/>
    </location>
</feature>
<dbReference type="OrthoDB" id="9332038at2759"/>
<protein>
    <recommendedName>
        <fullName evidence="12">Protein kinase domain-containing protein</fullName>
    </recommendedName>
</protein>